<evidence type="ECO:0000256" key="5">
    <source>
        <dbReference type="ARBA" id="ARBA00023136"/>
    </source>
</evidence>
<feature type="transmembrane region" description="Helical" evidence="6">
    <location>
        <begin position="130"/>
        <end position="147"/>
    </location>
</feature>
<dbReference type="InterPro" id="IPR000620">
    <property type="entry name" value="EamA_dom"/>
</dbReference>
<dbReference type="RefSeq" id="WP_307283581.1">
    <property type="nucleotide sequence ID" value="NZ_JAUSVX010000021.1"/>
</dbReference>
<gene>
    <name evidence="8" type="ORF">QO011_007299</name>
</gene>
<feature type="domain" description="EamA" evidence="7">
    <location>
        <begin position="158"/>
        <end position="291"/>
    </location>
</feature>
<evidence type="ECO:0000256" key="6">
    <source>
        <dbReference type="SAM" id="Phobius"/>
    </source>
</evidence>
<comment type="subcellular location">
    <subcellularLocation>
        <location evidence="1">Membrane</location>
        <topology evidence="1">Multi-pass membrane protein</topology>
    </subcellularLocation>
</comment>
<evidence type="ECO:0000256" key="1">
    <source>
        <dbReference type="ARBA" id="ARBA00004141"/>
    </source>
</evidence>
<dbReference type="SUPFAM" id="SSF103481">
    <property type="entry name" value="Multidrug resistance efflux transporter EmrE"/>
    <property type="match status" value="2"/>
</dbReference>
<name>A0ABU0JJ18_9HYPH</name>
<evidence type="ECO:0000256" key="3">
    <source>
        <dbReference type="ARBA" id="ARBA00022692"/>
    </source>
</evidence>
<feature type="domain" description="EamA" evidence="7">
    <location>
        <begin position="14"/>
        <end position="143"/>
    </location>
</feature>
<dbReference type="EMBL" id="JAUSVX010000021">
    <property type="protein sequence ID" value="MDQ0474259.1"/>
    <property type="molecule type" value="Genomic_DNA"/>
</dbReference>
<evidence type="ECO:0000256" key="2">
    <source>
        <dbReference type="ARBA" id="ARBA00007362"/>
    </source>
</evidence>
<sequence length="309" mass="31650">MTAAPRRAPAWSAGLVMGSLGMLAFSGTLPATRAAVPEFGPLILTAARIGIAALLGALTLLLAGRWRPPAPRHWPGIVAMGLGLAVGYPLFVAMALKDVPAVHGAVVVGLAPAATAVIAAWRTGERPPPSFWIASIAGVAAVAAFAIRQGGGRLHPADGWLLLALLSLGIAYVEGGRVSREIGGVTTLSWAMIAMVPVVALPAAVAIGRHDWSAPIPEAAWIGLWYAGVVSMFLGSLAWYRGLAAGGIARIGQLNLMQPLATLAWSALLLGEQVDRFAVLCAIVIVVAMAVCIRSRVTGPPAAGSPDTP</sequence>
<feature type="transmembrane region" description="Helical" evidence="6">
    <location>
        <begin position="76"/>
        <end position="96"/>
    </location>
</feature>
<keyword evidence="4 6" id="KW-1133">Transmembrane helix</keyword>
<keyword evidence="3 6" id="KW-0812">Transmembrane</keyword>
<keyword evidence="9" id="KW-1185">Reference proteome</keyword>
<evidence type="ECO:0000256" key="4">
    <source>
        <dbReference type="ARBA" id="ARBA00022989"/>
    </source>
</evidence>
<feature type="transmembrane region" description="Helical" evidence="6">
    <location>
        <begin position="187"/>
        <end position="207"/>
    </location>
</feature>
<dbReference type="Proteomes" id="UP001242480">
    <property type="component" value="Unassembled WGS sequence"/>
</dbReference>
<comment type="similarity">
    <text evidence="2">Belongs to the EamA transporter family.</text>
</comment>
<reference evidence="8 9" key="1">
    <citation type="submission" date="2023-07" db="EMBL/GenBank/DDBJ databases">
        <title>Genomic Encyclopedia of Type Strains, Phase IV (KMG-IV): sequencing the most valuable type-strain genomes for metagenomic binning, comparative biology and taxonomic classification.</title>
        <authorList>
            <person name="Goeker M."/>
        </authorList>
    </citation>
    <scope>NUCLEOTIDE SEQUENCE [LARGE SCALE GENOMIC DNA]</scope>
    <source>
        <strain evidence="8 9">DSM 19619</strain>
    </source>
</reference>
<protein>
    <submittedName>
        <fullName evidence="8">Drug/metabolite transporter (DMT)-like permease</fullName>
    </submittedName>
</protein>
<dbReference type="Pfam" id="PF00892">
    <property type="entry name" value="EamA"/>
    <property type="match status" value="2"/>
</dbReference>
<proteinExistence type="inferred from homology"/>
<comment type="caution">
    <text evidence="8">The sequence shown here is derived from an EMBL/GenBank/DDBJ whole genome shotgun (WGS) entry which is preliminary data.</text>
</comment>
<dbReference type="InterPro" id="IPR050638">
    <property type="entry name" value="AA-Vitamin_Transporters"/>
</dbReference>
<evidence type="ECO:0000259" key="7">
    <source>
        <dbReference type="Pfam" id="PF00892"/>
    </source>
</evidence>
<dbReference type="InterPro" id="IPR037185">
    <property type="entry name" value="EmrE-like"/>
</dbReference>
<feature type="transmembrane region" description="Helical" evidence="6">
    <location>
        <begin position="277"/>
        <end position="293"/>
    </location>
</feature>
<feature type="transmembrane region" description="Helical" evidence="6">
    <location>
        <begin position="102"/>
        <end position="121"/>
    </location>
</feature>
<feature type="transmembrane region" description="Helical" evidence="6">
    <location>
        <begin position="219"/>
        <end position="240"/>
    </location>
</feature>
<keyword evidence="5 6" id="KW-0472">Membrane</keyword>
<accession>A0ABU0JJ18</accession>
<feature type="transmembrane region" description="Helical" evidence="6">
    <location>
        <begin position="159"/>
        <end position="175"/>
    </location>
</feature>
<dbReference type="PANTHER" id="PTHR32322:SF2">
    <property type="entry name" value="EAMA DOMAIN-CONTAINING PROTEIN"/>
    <property type="match status" value="1"/>
</dbReference>
<evidence type="ECO:0000313" key="8">
    <source>
        <dbReference type="EMBL" id="MDQ0474259.1"/>
    </source>
</evidence>
<dbReference type="PANTHER" id="PTHR32322">
    <property type="entry name" value="INNER MEMBRANE TRANSPORTER"/>
    <property type="match status" value="1"/>
</dbReference>
<organism evidence="8 9">
    <name type="scientific">Labrys wisconsinensis</name>
    <dbReference type="NCBI Taxonomy" id="425677"/>
    <lineage>
        <taxon>Bacteria</taxon>
        <taxon>Pseudomonadati</taxon>
        <taxon>Pseudomonadota</taxon>
        <taxon>Alphaproteobacteria</taxon>
        <taxon>Hyphomicrobiales</taxon>
        <taxon>Xanthobacteraceae</taxon>
        <taxon>Labrys</taxon>
    </lineage>
</organism>
<evidence type="ECO:0000313" key="9">
    <source>
        <dbReference type="Proteomes" id="UP001242480"/>
    </source>
</evidence>
<feature type="transmembrane region" description="Helical" evidence="6">
    <location>
        <begin position="42"/>
        <end position="64"/>
    </location>
</feature>